<dbReference type="AlphaFoldDB" id="A0A1M5CXS0"/>
<dbReference type="PANTHER" id="PTHR35894">
    <property type="entry name" value="GENERAL SECRETION PATHWAY PROTEIN A-RELATED"/>
    <property type="match status" value="1"/>
</dbReference>
<dbReference type="EMBL" id="FQVF01000009">
    <property type="protein sequence ID" value="SHF59540.1"/>
    <property type="molecule type" value="Genomic_DNA"/>
</dbReference>
<protein>
    <submittedName>
        <fullName evidence="1">AAA domain-containing protein</fullName>
    </submittedName>
</protein>
<gene>
    <name evidence="1" type="ORF">SAMN02745753_02287</name>
</gene>
<dbReference type="InterPro" id="IPR008868">
    <property type="entry name" value="TniB"/>
</dbReference>
<dbReference type="InterPro" id="IPR052026">
    <property type="entry name" value="ExeA_AAA_ATPase_DNA-bind"/>
</dbReference>
<organism evidence="1 2">
    <name type="scientific">Marinomonas polaris DSM 16579</name>
    <dbReference type="NCBI Taxonomy" id="1122206"/>
    <lineage>
        <taxon>Bacteria</taxon>
        <taxon>Pseudomonadati</taxon>
        <taxon>Pseudomonadota</taxon>
        <taxon>Gammaproteobacteria</taxon>
        <taxon>Oceanospirillales</taxon>
        <taxon>Oceanospirillaceae</taxon>
        <taxon>Marinomonas</taxon>
    </lineage>
</organism>
<proteinExistence type="predicted"/>
<evidence type="ECO:0000313" key="1">
    <source>
        <dbReference type="EMBL" id="SHF59540.1"/>
    </source>
</evidence>
<name>A0A1M5CXS0_9GAMM</name>
<keyword evidence="2" id="KW-1185">Reference proteome</keyword>
<dbReference type="Gene3D" id="3.40.50.300">
    <property type="entry name" value="P-loop containing nucleotide triphosphate hydrolases"/>
    <property type="match status" value="1"/>
</dbReference>
<sequence length="334" mass="37714">MSLTDANKSKIRTFKDSFCLYTPVREVLADLESLYQSAEIGGDQLSMLLCGDTGTGKSALIRYFSETKNQNQSESLPILLSRVPSKLTVEDTTRQLLCDLGVFGSSSHRYKNTQSDAHLTSRLLDALRVKNTKLIIINEFQELIEFKGARDRQAIGNRLKLISEEAGVPIVLAGMPWIDEILNDSQWASRLATRRHTLNYLSLSKRPKEYNELLKLLEQSIPCEVENSLTEFEISLSLFAASCGEIRQLKALLTEAIKLCLISSKPLSKQSLSDSFKNLYPGNENPFDLPKEKIKIREVEMHSQYIRGDSSHRASIEPRRLSEVMTLTQILSKK</sequence>
<dbReference type="PANTHER" id="PTHR35894:SF5">
    <property type="entry name" value="MU-LIKE PROPHAGE FLUMU DNA TRANSPOSITION PROTEIN B"/>
    <property type="match status" value="1"/>
</dbReference>
<accession>A0A1M5CXS0</accession>
<dbReference type="RefSeq" id="WP_072839824.1">
    <property type="nucleotide sequence ID" value="NZ_FQVF01000009.1"/>
</dbReference>
<evidence type="ECO:0000313" key="2">
    <source>
        <dbReference type="Proteomes" id="UP000184517"/>
    </source>
</evidence>
<dbReference type="PROSITE" id="PS00675">
    <property type="entry name" value="SIGMA54_INTERACT_1"/>
    <property type="match status" value="1"/>
</dbReference>
<dbReference type="STRING" id="1122206.SAMN02745753_02287"/>
<dbReference type="InterPro" id="IPR027417">
    <property type="entry name" value="P-loop_NTPase"/>
</dbReference>
<dbReference type="InterPro" id="IPR025662">
    <property type="entry name" value="Sigma_54_int_dom_ATP-bd_1"/>
</dbReference>
<reference evidence="2" key="1">
    <citation type="submission" date="2016-11" db="EMBL/GenBank/DDBJ databases">
        <authorList>
            <person name="Varghese N."/>
            <person name="Submissions S."/>
        </authorList>
    </citation>
    <scope>NUCLEOTIDE SEQUENCE [LARGE SCALE GENOMIC DNA]</scope>
    <source>
        <strain evidence="2">DSM 16579</strain>
    </source>
</reference>
<dbReference type="SUPFAM" id="SSF52540">
    <property type="entry name" value="P-loop containing nucleoside triphosphate hydrolases"/>
    <property type="match status" value="1"/>
</dbReference>
<dbReference type="Pfam" id="PF05621">
    <property type="entry name" value="TniB"/>
    <property type="match status" value="1"/>
</dbReference>
<dbReference type="Proteomes" id="UP000184517">
    <property type="component" value="Unassembled WGS sequence"/>
</dbReference>